<protein>
    <submittedName>
        <fullName evidence="2">Uncharacterized protein</fullName>
    </submittedName>
</protein>
<feature type="signal peptide" evidence="1">
    <location>
        <begin position="1"/>
        <end position="15"/>
    </location>
</feature>
<reference evidence="2 3" key="1">
    <citation type="submission" date="2024-08" db="EMBL/GenBank/DDBJ databases">
        <authorList>
            <person name="Paterson S."/>
        </authorList>
    </citation>
    <scope>NUCLEOTIDE SEQUENCE [LARGE SCALE GENOMIC DNA]</scope>
</reference>
<evidence type="ECO:0000256" key="1">
    <source>
        <dbReference type="SAM" id="SignalP"/>
    </source>
</evidence>
<accession>A0ABC9HET9</accession>
<organism evidence="2 3">
    <name type="scientific">Fasciola hepatica</name>
    <name type="common">Liver fluke</name>
    <dbReference type="NCBI Taxonomy" id="6192"/>
    <lineage>
        <taxon>Eukaryota</taxon>
        <taxon>Metazoa</taxon>
        <taxon>Spiralia</taxon>
        <taxon>Lophotrochozoa</taxon>
        <taxon>Platyhelminthes</taxon>
        <taxon>Trematoda</taxon>
        <taxon>Digenea</taxon>
        <taxon>Plagiorchiida</taxon>
        <taxon>Echinostomata</taxon>
        <taxon>Echinostomatoidea</taxon>
        <taxon>Fasciolidae</taxon>
        <taxon>Fasciola</taxon>
    </lineage>
</organism>
<dbReference type="AlphaFoldDB" id="A0ABC9HET9"/>
<dbReference type="Proteomes" id="UP001189180">
    <property type="component" value="Unassembled WGS sequence"/>
</dbReference>
<comment type="caution">
    <text evidence="2">The sequence shown here is derived from an EMBL/GenBank/DDBJ whole genome shotgun (WGS) entry which is preliminary data.</text>
</comment>
<keyword evidence="1" id="KW-0732">Signal</keyword>
<sequence length="214" mass="24393">MFIILLFAVVFTTQANENLWNLSFKDLFTEYIKTHFETMSPFENEFISRKEVLLESLKTHLRKIPNAGKQVREVINLLDILHHLNQMLSVMKSGITRIELSIAISRKTLQWLKNKLDTLSMFGKSTGWCQSYLKCANLLFLTPLSNKTTAAFKTYFETLGRLMQQKGQLTVNVSSLAKKSGINKAMLSEGTSILESRIEPILSERTSSTFSNCV</sequence>
<dbReference type="EMBL" id="CANUEZ050000192">
    <property type="protein sequence ID" value="CAM0511954.1"/>
    <property type="molecule type" value="Genomic_DNA"/>
</dbReference>
<evidence type="ECO:0000313" key="3">
    <source>
        <dbReference type="Proteomes" id="UP001189180"/>
    </source>
</evidence>
<evidence type="ECO:0000313" key="2">
    <source>
        <dbReference type="EMBL" id="CAM0511954.1"/>
    </source>
</evidence>
<keyword evidence="3" id="KW-1185">Reference proteome</keyword>
<feature type="chain" id="PRO_5044854148" evidence="1">
    <location>
        <begin position="16"/>
        <end position="214"/>
    </location>
</feature>
<proteinExistence type="predicted"/>
<gene>
    <name evidence="2" type="ORF">FHB240107_LOCUS4420</name>
</gene>
<name>A0ABC9HET9_FASHE</name>